<evidence type="ECO:0000313" key="2">
    <source>
        <dbReference type="EMBL" id="PQQ27126.1"/>
    </source>
</evidence>
<dbReference type="InterPro" id="IPR041008">
    <property type="entry name" value="DUF5625"/>
</dbReference>
<name>A0A2S8Q4F2_9GAMM</name>
<proteinExistence type="predicted"/>
<accession>A0A2S8Q4F2</accession>
<dbReference type="RefSeq" id="WP_105395262.1">
    <property type="nucleotide sequence ID" value="NZ_CAWNTA010000066.1"/>
</dbReference>
<dbReference type="Pfam" id="PF18539">
    <property type="entry name" value="DUF5625"/>
    <property type="match status" value="1"/>
</dbReference>
<dbReference type="Proteomes" id="UP000239550">
    <property type="component" value="Unassembled WGS sequence"/>
</dbReference>
<comment type="caution">
    <text evidence="2">The sequence shown here is derived from an EMBL/GenBank/DDBJ whole genome shotgun (WGS) entry which is preliminary data.</text>
</comment>
<dbReference type="PROSITE" id="PS51257">
    <property type="entry name" value="PROKAR_LIPOPROTEIN"/>
    <property type="match status" value="1"/>
</dbReference>
<evidence type="ECO:0000259" key="1">
    <source>
        <dbReference type="Pfam" id="PF18539"/>
    </source>
</evidence>
<reference evidence="2 3" key="1">
    <citation type="submission" date="2018-02" db="EMBL/GenBank/DDBJ databases">
        <title>Five New Genomes of Indian Photorhabdus Isolates TSA.</title>
        <authorList>
            <person name="Dubay B."/>
            <person name="Somvanshi V.S."/>
        </authorList>
    </citation>
    <scope>NUCLEOTIDE SEQUENCE [LARGE SCALE GENOMIC DNA]</scope>
    <source>
        <strain evidence="2 3">H1</strain>
    </source>
</reference>
<dbReference type="EMBL" id="PUWT01000018">
    <property type="protein sequence ID" value="PQQ27126.1"/>
    <property type="molecule type" value="Genomic_DNA"/>
</dbReference>
<evidence type="ECO:0000313" key="3">
    <source>
        <dbReference type="Proteomes" id="UP000239550"/>
    </source>
</evidence>
<dbReference type="Gene3D" id="2.60.120.790">
    <property type="match status" value="1"/>
</dbReference>
<organism evidence="2 3">
    <name type="scientific">Photorhabdus hindustanensis</name>
    <dbReference type="NCBI Taxonomy" id="2918802"/>
    <lineage>
        <taxon>Bacteria</taxon>
        <taxon>Pseudomonadati</taxon>
        <taxon>Pseudomonadota</taxon>
        <taxon>Gammaproteobacteria</taxon>
        <taxon>Enterobacterales</taxon>
        <taxon>Morganellaceae</taxon>
        <taxon>Photorhabdus</taxon>
    </lineage>
</organism>
<dbReference type="AlphaFoldDB" id="A0A2S8Q4F2"/>
<feature type="domain" description="DUF5625" evidence="1">
    <location>
        <begin position="35"/>
        <end position="164"/>
    </location>
</feature>
<keyword evidence="3" id="KW-1185">Reference proteome</keyword>
<gene>
    <name evidence="2" type="ORF">C6H66_07655</name>
</gene>
<protein>
    <recommendedName>
        <fullName evidence="1">DUF5625 domain-containing protein</fullName>
    </recommendedName>
</protein>
<sequence>MKVLRVHERLKNWRNIIIFMSCALLMACSKPMDIYKPIDVSKSGQSVKIDFEISKVRDYQFALLFAAGDGHDEMERRFKLFGDIGKDGVVIPVLLRLVKDGQVLFDGEIKTLGTGWEHTIHYRKRKINTAVRDIEIFKLPPGRYSAVITTLEDVPAFHGIESFV</sequence>